<protein>
    <submittedName>
        <fullName evidence="2">Uncharacterized protein</fullName>
    </submittedName>
</protein>
<feature type="compositionally biased region" description="Basic residues" evidence="1">
    <location>
        <begin position="277"/>
        <end position="289"/>
    </location>
</feature>
<reference evidence="2" key="1">
    <citation type="journal article" date="2012" name="Proc. Natl. Acad. Sci. U.S.A.">
        <title>Antigenic diversity is generated by distinct evolutionary mechanisms in African trypanosome species.</title>
        <authorList>
            <person name="Jackson A.P."/>
            <person name="Berry A."/>
            <person name="Aslett M."/>
            <person name="Allison H.C."/>
            <person name="Burton P."/>
            <person name="Vavrova-Anderson J."/>
            <person name="Brown R."/>
            <person name="Browne H."/>
            <person name="Corton N."/>
            <person name="Hauser H."/>
            <person name="Gamble J."/>
            <person name="Gilderthorp R."/>
            <person name="Marcello L."/>
            <person name="McQuillan J."/>
            <person name="Otto T.D."/>
            <person name="Quail M.A."/>
            <person name="Sanders M.J."/>
            <person name="van Tonder A."/>
            <person name="Ginger M.L."/>
            <person name="Field M.C."/>
            <person name="Barry J.D."/>
            <person name="Hertz-Fowler C."/>
            <person name="Berriman M."/>
        </authorList>
    </citation>
    <scope>NUCLEOTIDE SEQUENCE</scope>
    <source>
        <strain evidence="2">Y486</strain>
    </source>
</reference>
<feature type="compositionally biased region" description="Basic and acidic residues" evidence="1">
    <location>
        <begin position="136"/>
        <end position="149"/>
    </location>
</feature>
<feature type="compositionally biased region" description="Polar residues" evidence="1">
    <location>
        <begin position="123"/>
        <end position="135"/>
    </location>
</feature>
<evidence type="ECO:0000313" key="2">
    <source>
        <dbReference type="EMBL" id="CCC47778.1"/>
    </source>
</evidence>
<feature type="region of interest" description="Disordered" evidence="1">
    <location>
        <begin position="270"/>
        <end position="289"/>
    </location>
</feature>
<dbReference type="AlphaFoldDB" id="G0TUZ1"/>
<dbReference type="VEuPathDB" id="TriTrypDB:TvY486_0404460"/>
<organism evidence="2">
    <name type="scientific">Trypanosoma vivax (strain Y486)</name>
    <dbReference type="NCBI Taxonomy" id="1055687"/>
    <lineage>
        <taxon>Eukaryota</taxon>
        <taxon>Discoba</taxon>
        <taxon>Euglenozoa</taxon>
        <taxon>Kinetoplastea</taxon>
        <taxon>Metakinetoplastina</taxon>
        <taxon>Trypanosomatida</taxon>
        <taxon>Trypanosomatidae</taxon>
        <taxon>Trypanosoma</taxon>
        <taxon>Duttonella</taxon>
    </lineage>
</organism>
<proteinExistence type="predicted"/>
<feature type="non-terminal residue" evidence="2">
    <location>
        <position position="289"/>
    </location>
</feature>
<gene>
    <name evidence="2" type="ORF">TVY486_0404460</name>
</gene>
<accession>G0TUZ1</accession>
<feature type="region of interest" description="Disordered" evidence="1">
    <location>
        <begin position="1"/>
        <end position="23"/>
    </location>
</feature>
<name>G0TUZ1_TRYVY</name>
<feature type="compositionally biased region" description="Basic and acidic residues" evidence="1">
    <location>
        <begin position="107"/>
        <end position="117"/>
    </location>
</feature>
<evidence type="ECO:0000256" key="1">
    <source>
        <dbReference type="SAM" id="MobiDB-lite"/>
    </source>
</evidence>
<feature type="region of interest" description="Disordered" evidence="1">
    <location>
        <begin position="36"/>
        <end position="149"/>
    </location>
</feature>
<feature type="compositionally biased region" description="Low complexity" evidence="1">
    <location>
        <begin position="62"/>
        <end position="78"/>
    </location>
</feature>
<feature type="region of interest" description="Disordered" evidence="1">
    <location>
        <begin position="179"/>
        <end position="216"/>
    </location>
</feature>
<dbReference type="EMBL" id="HE573020">
    <property type="protein sequence ID" value="CCC47778.1"/>
    <property type="molecule type" value="Genomic_DNA"/>
</dbReference>
<sequence>MPPYRRSRSAPIHADAGGAVVQPKLDEHIKARLQTGTTLEAATSGVPPTASVPLPVTRAEETPVGSVTSSVGSPTAVPAPMAEVQAMRPVVTKLSDRRRRKKSATVEGDKSPPKVHEPGAYGQSHSGVNANSPIENTKRSIDKKAPLWRSREVVSEASKELGAIGTERPARHVMGFAEAAQARKKKRGQSPRDVTSTKGSGSGTASSQVLSPTDKMAVSQTNGQAVACAGVTIAPSAQQVAGGENARSLPNGVSCKHGESTVVASAIMQSASTNSRAQKRQAFKGRRVS</sequence>
<feature type="compositionally biased region" description="Low complexity" evidence="1">
    <location>
        <begin position="196"/>
        <end position="207"/>
    </location>
</feature>